<comment type="cofactor">
    <cofactor evidence="1">
        <name>Mn(2+)</name>
        <dbReference type="ChEBI" id="CHEBI:29035"/>
    </cofactor>
</comment>
<keyword evidence="9" id="KW-1133">Transmembrane helix</keyword>
<evidence type="ECO:0000256" key="7">
    <source>
        <dbReference type="ARBA" id="ARBA00022842"/>
    </source>
</evidence>
<keyword evidence="5" id="KW-0227">DNA damage</keyword>
<keyword evidence="4" id="KW-0479">Metal-binding</keyword>
<dbReference type="Proteomes" id="UP000650511">
    <property type="component" value="Unassembled WGS sequence"/>
</dbReference>
<keyword evidence="8" id="KW-0234">DNA repair</keyword>
<dbReference type="AlphaFoldDB" id="A0A8J3AAM4"/>
<reference evidence="11" key="1">
    <citation type="journal article" date="2014" name="Int. J. Syst. Evol. Microbiol.">
        <title>Complete genome sequence of Corynebacterium casei LMG S-19264T (=DSM 44701T), isolated from a smear-ripened cheese.</title>
        <authorList>
            <consortium name="US DOE Joint Genome Institute (JGI-PGF)"/>
            <person name="Walter F."/>
            <person name="Albersmeier A."/>
            <person name="Kalinowski J."/>
            <person name="Ruckert C."/>
        </authorList>
    </citation>
    <scope>NUCLEOTIDE SEQUENCE</scope>
    <source>
        <strain evidence="11">CGMCC 1.14988</strain>
    </source>
</reference>
<comment type="cofactor">
    <cofactor evidence="2">
        <name>Mg(2+)</name>
        <dbReference type="ChEBI" id="CHEBI:18420"/>
    </cofactor>
</comment>
<dbReference type="EMBL" id="BMHA01000013">
    <property type="protein sequence ID" value="GGI08907.1"/>
    <property type="molecule type" value="Genomic_DNA"/>
</dbReference>
<sequence length="330" mass="35799">MRRPALRALGALYAAFTVLVLVLWATVGDTPWTVLVNLSTFWWTLPSLGLVVLAVLLRDPRAALWFAVPALAWAWAYGTAFVGAPAEGDADLRIASFNTYVHTEGEQHVLDLVDEVTPDVLVLQEVFPPREQALAAALAERYPYAHVEQSPGVGGVGVWSRHPVVAVTGVEEASEVSRATFVVELEVDGRALQVVPLHLISPCPACGASVLERLELEGEVRRAEVGRVLDALDPDVPTVVAGDLNSNDRSVAYRRLTGVGFRDPQREVGRGMGFTWPADRSVPAVLRIDWILVRDLDPVDAWVGDARGSDHRPVVVDVAFPDVAGAEQEE</sequence>
<dbReference type="Pfam" id="PF03372">
    <property type="entry name" value="Exo_endo_phos"/>
    <property type="match status" value="1"/>
</dbReference>
<keyword evidence="6" id="KW-0378">Hydrolase</keyword>
<evidence type="ECO:0000256" key="3">
    <source>
        <dbReference type="ARBA" id="ARBA00022722"/>
    </source>
</evidence>
<keyword evidence="12" id="KW-1185">Reference proteome</keyword>
<organism evidence="11 12">
    <name type="scientific">Egicoccus halophilus</name>
    <dbReference type="NCBI Taxonomy" id="1670830"/>
    <lineage>
        <taxon>Bacteria</taxon>
        <taxon>Bacillati</taxon>
        <taxon>Actinomycetota</taxon>
        <taxon>Nitriliruptoria</taxon>
        <taxon>Egicoccales</taxon>
        <taxon>Egicoccaceae</taxon>
        <taxon>Egicoccus</taxon>
    </lineage>
</organism>
<evidence type="ECO:0000256" key="5">
    <source>
        <dbReference type="ARBA" id="ARBA00022763"/>
    </source>
</evidence>
<evidence type="ECO:0000256" key="9">
    <source>
        <dbReference type="SAM" id="Phobius"/>
    </source>
</evidence>
<dbReference type="OrthoDB" id="2340043at2"/>
<dbReference type="RefSeq" id="WP_130648749.1">
    <property type="nucleotide sequence ID" value="NZ_BMHA01000013.1"/>
</dbReference>
<evidence type="ECO:0000256" key="4">
    <source>
        <dbReference type="ARBA" id="ARBA00022723"/>
    </source>
</evidence>
<dbReference type="InterPro" id="IPR005135">
    <property type="entry name" value="Endo/exonuclease/phosphatase"/>
</dbReference>
<evidence type="ECO:0000256" key="8">
    <source>
        <dbReference type="ARBA" id="ARBA00023204"/>
    </source>
</evidence>
<gene>
    <name evidence="11" type="ORF">GCM10011354_31430</name>
</gene>
<evidence type="ECO:0000256" key="1">
    <source>
        <dbReference type="ARBA" id="ARBA00001936"/>
    </source>
</evidence>
<name>A0A8J3AAM4_9ACTN</name>
<evidence type="ECO:0000313" key="12">
    <source>
        <dbReference type="Proteomes" id="UP000650511"/>
    </source>
</evidence>
<evidence type="ECO:0000259" key="10">
    <source>
        <dbReference type="Pfam" id="PF03372"/>
    </source>
</evidence>
<dbReference type="GO" id="GO:0004518">
    <property type="term" value="F:nuclease activity"/>
    <property type="evidence" value="ECO:0007669"/>
    <property type="project" value="UniProtKB-KW"/>
</dbReference>
<keyword evidence="9" id="KW-0812">Transmembrane</keyword>
<protein>
    <recommendedName>
        <fullName evidence="10">Endonuclease/exonuclease/phosphatase domain-containing protein</fullName>
    </recommendedName>
</protein>
<feature type="transmembrane region" description="Helical" evidence="9">
    <location>
        <begin position="64"/>
        <end position="84"/>
    </location>
</feature>
<dbReference type="GO" id="GO:0046872">
    <property type="term" value="F:metal ion binding"/>
    <property type="evidence" value="ECO:0007669"/>
    <property type="project" value="UniProtKB-KW"/>
</dbReference>
<dbReference type="Gene3D" id="3.60.10.10">
    <property type="entry name" value="Endonuclease/exonuclease/phosphatase"/>
    <property type="match status" value="1"/>
</dbReference>
<dbReference type="GO" id="GO:0006281">
    <property type="term" value="P:DNA repair"/>
    <property type="evidence" value="ECO:0007669"/>
    <property type="project" value="UniProtKB-KW"/>
</dbReference>
<keyword evidence="3" id="KW-0540">Nuclease</keyword>
<evidence type="ECO:0000256" key="6">
    <source>
        <dbReference type="ARBA" id="ARBA00022801"/>
    </source>
</evidence>
<proteinExistence type="predicted"/>
<dbReference type="PANTHER" id="PTHR15822">
    <property type="entry name" value="TRAF AND TNF RECEPTOR-ASSOCIATED PROTEIN"/>
    <property type="match status" value="1"/>
</dbReference>
<dbReference type="GO" id="GO:0016787">
    <property type="term" value="F:hydrolase activity"/>
    <property type="evidence" value="ECO:0007669"/>
    <property type="project" value="UniProtKB-KW"/>
</dbReference>
<dbReference type="PANTHER" id="PTHR15822:SF4">
    <property type="entry name" value="TYROSYL-DNA PHOSPHODIESTERASE 2"/>
    <property type="match status" value="1"/>
</dbReference>
<feature type="transmembrane region" description="Helical" evidence="9">
    <location>
        <begin position="38"/>
        <end position="57"/>
    </location>
</feature>
<reference evidence="11" key="2">
    <citation type="submission" date="2020-09" db="EMBL/GenBank/DDBJ databases">
        <authorList>
            <person name="Sun Q."/>
            <person name="Zhou Y."/>
        </authorList>
    </citation>
    <scope>NUCLEOTIDE SEQUENCE</scope>
    <source>
        <strain evidence="11">CGMCC 1.14988</strain>
    </source>
</reference>
<evidence type="ECO:0000313" key="11">
    <source>
        <dbReference type="EMBL" id="GGI08907.1"/>
    </source>
</evidence>
<feature type="domain" description="Endonuclease/exonuclease/phosphatase" evidence="10">
    <location>
        <begin position="96"/>
        <end position="311"/>
    </location>
</feature>
<dbReference type="InterPro" id="IPR051547">
    <property type="entry name" value="TDP2-like"/>
</dbReference>
<keyword evidence="7" id="KW-0460">Magnesium</keyword>
<accession>A0A8J3AAM4</accession>
<keyword evidence="9" id="KW-0472">Membrane</keyword>
<comment type="caution">
    <text evidence="11">The sequence shown here is derived from an EMBL/GenBank/DDBJ whole genome shotgun (WGS) entry which is preliminary data.</text>
</comment>
<dbReference type="SUPFAM" id="SSF56219">
    <property type="entry name" value="DNase I-like"/>
    <property type="match status" value="1"/>
</dbReference>
<evidence type="ECO:0000256" key="2">
    <source>
        <dbReference type="ARBA" id="ARBA00001946"/>
    </source>
</evidence>
<dbReference type="InterPro" id="IPR036691">
    <property type="entry name" value="Endo/exonu/phosph_ase_sf"/>
</dbReference>